<dbReference type="AlphaFoldDB" id="A0A1M5P8T0"/>
<evidence type="ECO:0000256" key="1">
    <source>
        <dbReference type="SAM" id="MobiDB-lite"/>
    </source>
</evidence>
<feature type="region of interest" description="Disordered" evidence="1">
    <location>
        <begin position="44"/>
        <end position="63"/>
    </location>
</feature>
<proteinExistence type="predicted"/>
<dbReference type="GO" id="GO:0004061">
    <property type="term" value="F:arylformamidase activity"/>
    <property type="evidence" value="ECO:0007669"/>
    <property type="project" value="InterPro"/>
</dbReference>
<dbReference type="GO" id="GO:0019441">
    <property type="term" value="P:L-tryptophan catabolic process to kynurenine"/>
    <property type="evidence" value="ECO:0007669"/>
    <property type="project" value="InterPro"/>
</dbReference>
<name>A0A1M5P8T0_9FIRM</name>
<feature type="compositionally biased region" description="Polar residues" evidence="1">
    <location>
        <begin position="50"/>
        <end position="63"/>
    </location>
</feature>
<evidence type="ECO:0000313" key="2">
    <source>
        <dbReference type="EMBL" id="SHG97849.1"/>
    </source>
</evidence>
<organism evidence="2 4">
    <name type="scientific">Thermosyntropha lipolytica DSM 11003</name>
    <dbReference type="NCBI Taxonomy" id="1123382"/>
    <lineage>
        <taxon>Bacteria</taxon>
        <taxon>Bacillati</taxon>
        <taxon>Bacillota</taxon>
        <taxon>Clostridia</taxon>
        <taxon>Eubacteriales</taxon>
        <taxon>Syntrophomonadaceae</taxon>
        <taxon>Thermosyntropha</taxon>
    </lineage>
</organism>
<gene>
    <name evidence="2" type="ORF">SAMN02745221_01388</name>
    <name evidence="3" type="ORF">SAMN02745221_02116</name>
</gene>
<dbReference type="SUPFAM" id="SSF102198">
    <property type="entry name" value="Putative cyclase"/>
    <property type="match status" value="1"/>
</dbReference>
<accession>A0A1M5P8T0</accession>
<dbReference type="Proteomes" id="UP000242329">
    <property type="component" value="Unassembled WGS sequence"/>
</dbReference>
<evidence type="ECO:0000313" key="3">
    <source>
        <dbReference type="EMBL" id="SHH30376.1"/>
    </source>
</evidence>
<dbReference type="InterPro" id="IPR037175">
    <property type="entry name" value="KFase_sf"/>
</dbReference>
<feature type="non-terminal residue" evidence="2">
    <location>
        <position position="63"/>
    </location>
</feature>
<sequence length="63" mass="7352">MRKIEIDPRNFNQQYEIIDLSQPIYQGMPLYPIHQKTFIMVNQTHEESQKATGSPTLGFSARN</sequence>
<keyword evidence="4" id="KW-1185">Reference proteome</keyword>
<evidence type="ECO:0000313" key="4">
    <source>
        <dbReference type="Proteomes" id="UP000242329"/>
    </source>
</evidence>
<reference evidence="4" key="1">
    <citation type="submission" date="2016-11" db="EMBL/GenBank/DDBJ databases">
        <authorList>
            <person name="Varghese N."/>
            <person name="Submissions S."/>
        </authorList>
    </citation>
    <scope>NUCLEOTIDE SEQUENCE [LARGE SCALE GENOMIC DNA]</scope>
    <source>
        <strain evidence="4">DSM 11003</strain>
    </source>
</reference>
<protein>
    <submittedName>
        <fullName evidence="2">Uncharacterized protein</fullName>
    </submittedName>
</protein>
<dbReference type="STRING" id="1123382.SAMN02745221_01388"/>
<reference evidence="2" key="2">
    <citation type="submission" date="2016-11" db="EMBL/GenBank/DDBJ databases">
        <authorList>
            <person name="Jaros S."/>
            <person name="Januszkiewicz K."/>
            <person name="Wedrychowicz H."/>
        </authorList>
    </citation>
    <scope>NUCLEOTIDE SEQUENCE [LARGE SCALE GENOMIC DNA]</scope>
    <source>
        <strain evidence="2">DSM 11003</strain>
    </source>
</reference>
<dbReference type="EMBL" id="FQWY01000021">
    <property type="protein sequence ID" value="SHG97849.1"/>
    <property type="molecule type" value="Genomic_DNA"/>
</dbReference>
<dbReference type="EMBL" id="FQWY01000060">
    <property type="protein sequence ID" value="SHH30376.1"/>
    <property type="molecule type" value="Genomic_DNA"/>
</dbReference>